<reference evidence="3" key="1">
    <citation type="submission" date="2020-06" db="EMBL/GenBank/DDBJ databases">
        <title>A novel thermopfilic bacterium from Erzurum, Turkey.</title>
        <authorList>
            <person name="Adiguzel A."/>
            <person name="Ay H."/>
            <person name="Baltaci M.O."/>
        </authorList>
    </citation>
    <scope>NUCLEOTIDE SEQUENCE</scope>
    <source>
        <strain evidence="3">P2</strain>
    </source>
</reference>
<dbReference type="AlphaFoldDB" id="A0A8J8GH16"/>
<name>A0A8J8GH16_9BACI</name>
<feature type="transmembrane region" description="Helical" evidence="1">
    <location>
        <begin position="6"/>
        <end position="23"/>
    </location>
</feature>
<feature type="domain" description="Cell wall elongation regulator TseB-like" evidence="2">
    <location>
        <begin position="36"/>
        <end position="81"/>
    </location>
</feature>
<protein>
    <submittedName>
        <fullName evidence="3">DUF5590 domain-containing protein</fullName>
    </submittedName>
</protein>
<evidence type="ECO:0000259" key="2">
    <source>
        <dbReference type="Pfam" id="PF17881"/>
    </source>
</evidence>
<keyword evidence="1" id="KW-0812">Transmembrane</keyword>
<dbReference type="Proteomes" id="UP000625804">
    <property type="component" value="Unassembled WGS sequence"/>
</dbReference>
<dbReference type="Pfam" id="PF17881">
    <property type="entry name" value="TseB"/>
    <property type="match status" value="1"/>
</dbReference>
<evidence type="ECO:0000313" key="4">
    <source>
        <dbReference type="Proteomes" id="UP000625804"/>
    </source>
</evidence>
<dbReference type="RefSeq" id="WP_173731466.1">
    <property type="nucleotide sequence ID" value="NZ_JABTTE010000014.1"/>
</dbReference>
<dbReference type="Gene3D" id="3.10.450.40">
    <property type="match status" value="2"/>
</dbReference>
<evidence type="ECO:0000256" key="1">
    <source>
        <dbReference type="SAM" id="Phobius"/>
    </source>
</evidence>
<proteinExistence type="predicted"/>
<evidence type="ECO:0000313" key="3">
    <source>
        <dbReference type="EMBL" id="NSL52263.1"/>
    </source>
</evidence>
<keyword evidence="4" id="KW-1185">Reference proteome</keyword>
<organism evidence="3 4">
    <name type="scientific">Calidifontibacillus erzurumensis</name>
    <dbReference type="NCBI Taxonomy" id="2741433"/>
    <lineage>
        <taxon>Bacteria</taxon>
        <taxon>Bacillati</taxon>
        <taxon>Bacillota</taxon>
        <taxon>Bacilli</taxon>
        <taxon>Bacillales</taxon>
        <taxon>Bacillaceae</taxon>
        <taxon>Calidifontibacillus/Schinkia group</taxon>
        <taxon>Calidifontibacillus</taxon>
    </lineage>
</organism>
<dbReference type="EMBL" id="JABTTE010000014">
    <property type="protein sequence ID" value="NSL52263.1"/>
    <property type="molecule type" value="Genomic_DNA"/>
</dbReference>
<sequence length="178" mass="21388">MKKWLYIIPLLIIIIFWQAVQIYQDSMSDQKYWQNKAIALAKEYVKDLRTINDVDYYHGTIAYNIVYGTNEKNEEIIVWVPYDTSNSKFIVKKSNEGWSKEKVKKYVIANENPLKLINIRLGAEVIKDHRTNKIETTPLWEVTYIDQENRYTYYFLKFVDGSFVKKYSLKKERFEEDI</sequence>
<gene>
    <name evidence="3" type="ORF">HR057_10910</name>
</gene>
<comment type="caution">
    <text evidence="3">The sequence shown here is derived from an EMBL/GenBank/DDBJ whole genome shotgun (WGS) entry which is preliminary data.</text>
</comment>
<keyword evidence="1" id="KW-0472">Membrane</keyword>
<dbReference type="InterPro" id="IPR046350">
    <property type="entry name" value="Cystatin_sf"/>
</dbReference>
<dbReference type="SUPFAM" id="SSF54403">
    <property type="entry name" value="Cystatin/monellin"/>
    <property type="match status" value="2"/>
</dbReference>
<accession>A0A8J8GH16</accession>
<keyword evidence="1" id="KW-1133">Transmembrane helix</keyword>
<dbReference type="InterPro" id="IPR041401">
    <property type="entry name" value="TseB-like_dom"/>
</dbReference>